<sequence>MLTLSLYFCLLLPMPLLQLGECFSCNNNLPFLKTRGKSKSSVSSLFAQEESDSEEAVAVDPNAVNVLGTPLQCCCSDVGGSGIGTGFYRNGFCSTGEQDLGRHTVCCKVTDKFLKFSKAVGNDLSTAMPEYHFPGLKEGDIWCLCAQRWAQAYSAEMAPKIFLQATHEKTLDYAPIEILKEFALDKEEAEKILQELNDKRDQLNNLL</sequence>
<dbReference type="Pfam" id="PF09996">
    <property type="entry name" value="DUF2237"/>
    <property type="match status" value="1"/>
</dbReference>
<gene>
    <name evidence="3" type="ORF">CYCCA115_LOCUS22365</name>
</gene>
<dbReference type="PANTHER" id="PTHR37466">
    <property type="entry name" value="SLR1628 PROTEIN"/>
    <property type="match status" value="1"/>
</dbReference>
<dbReference type="Gene3D" id="3.30.56.110">
    <property type="entry name" value="Protein of unknown function DUF2237"/>
    <property type="match status" value="1"/>
</dbReference>
<dbReference type="AlphaFoldDB" id="A0AAD2G9P9"/>
<feature type="coiled-coil region" evidence="1">
    <location>
        <begin position="179"/>
        <end position="206"/>
    </location>
</feature>
<dbReference type="Proteomes" id="UP001295423">
    <property type="component" value="Unassembled WGS sequence"/>
</dbReference>
<evidence type="ECO:0008006" key="5">
    <source>
        <dbReference type="Google" id="ProtNLM"/>
    </source>
</evidence>
<evidence type="ECO:0000313" key="3">
    <source>
        <dbReference type="EMBL" id="CAJ1966782.1"/>
    </source>
</evidence>
<reference evidence="3" key="1">
    <citation type="submission" date="2023-08" db="EMBL/GenBank/DDBJ databases">
        <authorList>
            <person name="Audoor S."/>
            <person name="Bilcke G."/>
        </authorList>
    </citation>
    <scope>NUCLEOTIDE SEQUENCE</scope>
</reference>
<dbReference type="PANTHER" id="PTHR37466:SF1">
    <property type="entry name" value="SLR1628 PROTEIN"/>
    <property type="match status" value="1"/>
</dbReference>
<feature type="chain" id="PRO_5042248501" description="DUF2237 domain-containing protein" evidence="2">
    <location>
        <begin position="23"/>
        <end position="207"/>
    </location>
</feature>
<comment type="caution">
    <text evidence="3">The sequence shown here is derived from an EMBL/GenBank/DDBJ whole genome shotgun (WGS) entry which is preliminary data.</text>
</comment>
<evidence type="ECO:0000256" key="2">
    <source>
        <dbReference type="SAM" id="SignalP"/>
    </source>
</evidence>
<keyword evidence="1" id="KW-0175">Coiled coil</keyword>
<dbReference type="EMBL" id="CAKOGP040002313">
    <property type="protein sequence ID" value="CAJ1966782.1"/>
    <property type="molecule type" value="Genomic_DNA"/>
</dbReference>
<protein>
    <recommendedName>
        <fullName evidence="5">DUF2237 domain-containing protein</fullName>
    </recommendedName>
</protein>
<accession>A0AAD2G9P9</accession>
<evidence type="ECO:0000256" key="1">
    <source>
        <dbReference type="SAM" id="Coils"/>
    </source>
</evidence>
<proteinExistence type="predicted"/>
<dbReference type="InterPro" id="IPR018714">
    <property type="entry name" value="DUF2237"/>
</dbReference>
<organism evidence="3 4">
    <name type="scientific">Cylindrotheca closterium</name>
    <dbReference type="NCBI Taxonomy" id="2856"/>
    <lineage>
        <taxon>Eukaryota</taxon>
        <taxon>Sar</taxon>
        <taxon>Stramenopiles</taxon>
        <taxon>Ochrophyta</taxon>
        <taxon>Bacillariophyta</taxon>
        <taxon>Bacillariophyceae</taxon>
        <taxon>Bacillariophycidae</taxon>
        <taxon>Bacillariales</taxon>
        <taxon>Bacillariaceae</taxon>
        <taxon>Cylindrotheca</taxon>
    </lineage>
</organism>
<name>A0AAD2G9P9_9STRA</name>
<feature type="signal peptide" evidence="2">
    <location>
        <begin position="1"/>
        <end position="22"/>
    </location>
</feature>
<evidence type="ECO:0000313" key="4">
    <source>
        <dbReference type="Proteomes" id="UP001295423"/>
    </source>
</evidence>
<keyword evidence="4" id="KW-1185">Reference proteome</keyword>
<keyword evidence="2" id="KW-0732">Signal</keyword>